<feature type="compositionally biased region" description="Polar residues" evidence="1">
    <location>
        <begin position="28"/>
        <end position="46"/>
    </location>
</feature>
<accession>A0A392RLH7</accession>
<dbReference type="EMBL" id="LXQA010238820">
    <property type="protein sequence ID" value="MCI36934.1"/>
    <property type="molecule type" value="Genomic_DNA"/>
</dbReference>
<keyword evidence="3" id="KW-1185">Reference proteome</keyword>
<comment type="caution">
    <text evidence="2">The sequence shown here is derived from an EMBL/GenBank/DDBJ whole genome shotgun (WGS) entry which is preliminary data.</text>
</comment>
<evidence type="ECO:0000313" key="3">
    <source>
        <dbReference type="Proteomes" id="UP000265520"/>
    </source>
</evidence>
<sequence length="89" mass="10261">MNGVEGRTTHRGNTDVGEQNRTRFKQQPAKQDQNQALRSNLHVTKNTPEEHHLSCRSKRPDADDVDWRQPLYTLQAHRGIGWCRSEAAQ</sequence>
<dbReference type="AlphaFoldDB" id="A0A392RLH7"/>
<reference evidence="2 3" key="1">
    <citation type="journal article" date="2018" name="Front. Plant Sci.">
        <title>Red Clover (Trifolium pratense) and Zigzag Clover (T. medium) - A Picture of Genomic Similarities and Differences.</title>
        <authorList>
            <person name="Dluhosova J."/>
            <person name="Istvanek J."/>
            <person name="Nedelnik J."/>
            <person name="Repkova J."/>
        </authorList>
    </citation>
    <scope>NUCLEOTIDE SEQUENCE [LARGE SCALE GENOMIC DNA]</scope>
    <source>
        <strain evidence="3">cv. 10/8</strain>
        <tissue evidence="2">Leaf</tissue>
    </source>
</reference>
<evidence type="ECO:0000256" key="1">
    <source>
        <dbReference type="SAM" id="MobiDB-lite"/>
    </source>
</evidence>
<protein>
    <submittedName>
        <fullName evidence="2">Uncharacterized protein</fullName>
    </submittedName>
</protein>
<feature type="compositionally biased region" description="Basic and acidic residues" evidence="1">
    <location>
        <begin position="47"/>
        <end position="64"/>
    </location>
</feature>
<feature type="region of interest" description="Disordered" evidence="1">
    <location>
        <begin position="1"/>
        <end position="64"/>
    </location>
</feature>
<evidence type="ECO:0000313" key="2">
    <source>
        <dbReference type="EMBL" id="MCI36934.1"/>
    </source>
</evidence>
<dbReference type="Proteomes" id="UP000265520">
    <property type="component" value="Unassembled WGS sequence"/>
</dbReference>
<organism evidence="2 3">
    <name type="scientific">Trifolium medium</name>
    <dbReference type="NCBI Taxonomy" id="97028"/>
    <lineage>
        <taxon>Eukaryota</taxon>
        <taxon>Viridiplantae</taxon>
        <taxon>Streptophyta</taxon>
        <taxon>Embryophyta</taxon>
        <taxon>Tracheophyta</taxon>
        <taxon>Spermatophyta</taxon>
        <taxon>Magnoliopsida</taxon>
        <taxon>eudicotyledons</taxon>
        <taxon>Gunneridae</taxon>
        <taxon>Pentapetalae</taxon>
        <taxon>rosids</taxon>
        <taxon>fabids</taxon>
        <taxon>Fabales</taxon>
        <taxon>Fabaceae</taxon>
        <taxon>Papilionoideae</taxon>
        <taxon>50 kb inversion clade</taxon>
        <taxon>NPAAA clade</taxon>
        <taxon>Hologalegina</taxon>
        <taxon>IRL clade</taxon>
        <taxon>Trifolieae</taxon>
        <taxon>Trifolium</taxon>
    </lineage>
</organism>
<proteinExistence type="predicted"/>
<name>A0A392RLH7_9FABA</name>